<dbReference type="InterPro" id="IPR046358">
    <property type="entry name" value="Flagellin_C"/>
</dbReference>
<dbReference type="Pfam" id="PF00669">
    <property type="entry name" value="Flagellin_N"/>
    <property type="match status" value="1"/>
</dbReference>
<gene>
    <name evidence="6" type="ORF">Q2T52_03825</name>
</gene>
<dbReference type="InterPro" id="IPR001029">
    <property type="entry name" value="Flagellin_N"/>
</dbReference>
<dbReference type="PANTHER" id="PTHR42792:SF2">
    <property type="entry name" value="FLAGELLIN"/>
    <property type="match status" value="1"/>
</dbReference>
<dbReference type="PRINTS" id="PR00207">
    <property type="entry name" value="FLAGELLIN"/>
</dbReference>
<evidence type="ECO:0000313" key="6">
    <source>
        <dbReference type="EMBL" id="MDO1581216.1"/>
    </source>
</evidence>
<evidence type="ECO:0000256" key="3">
    <source>
        <dbReference type="RuleBase" id="RU362073"/>
    </source>
</evidence>
<organism evidence="6 7">
    <name type="scientific">Rhizobium oryzicola</name>
    <dbReference type="NCBI Taxonomy" id="1232668"/>
    <lineage>
        <taxon>Bacteria</taxon>
        <taxon>Pseudomonadati</taxon>
        <taxon>Pseudomonadota</taxon>
        <taxon>Alphaproteobacteria</taxon>
        <taxon>Hyphomicrobiales</taxon>
        <taxon>Rhizobiaceae</taxon>
        <taxon>Rhizobium/Agrobacterium group</taxon>
        <taxon>Rhizobium</taxon>
    </lineage>
</organism>
<evidence type="ECO:0000259" key="5">
    <source>
        <dbReference type="Pfam" id="PF00700"/>
    </source>
</evidence>
<comment type="subcellular location">
    <subcellularLocation>
        <location evidence="3">Secreted</location>
    </subcellularLocation>
    <subcellularLocation>
        <location evidence="3">Bacterial flagellum</location>
    </subcellularLocation>
</comment>
<evidence type="ECO:0000256" key="2">
    <source>
        <dbReference type="ARBA" id="ARBA00023143"/>
    </source>
</evidence>
<comment type="function">
    <text evidence="3">Flagellin is the subunit protein which polymerizes to form the filaments of bacterial flagella.</text>
</comment>
<dbReference type="Pfam" id="PF00700">
    <property type="entry name" value="Flagellin_C"/>
    <property type="match status" value="1"/>
</dbReference>
<reference evidence="6" key="2">
    <citation type="submission" date="2023-07" db="EMBL/GenBank/DDBJ databases">
        <authorList>
            <person name="Sun H."/>
        </authorList>
    </citation>
    <scope>NUCLEOTIDE SEQUENCE</scope>
    <source>
        <strain evidence="6">05753</strain>
    </source>
</reference>
<proteinExistence type="inferred from homology"/>
<keyword evidence="6" id="KW-0969">Cilium</keyword>
<dbReference type="RefSeq" id="WP_302075339.1">
    <property type="nucleotide sequence ID" value="NZ_JAUKWQ010000001.1"/>
</dbReference>
<dbReference type="EMBL" id="JAUKWQ010000001">
    <property type="protein sequence ID" value="MDO1581216.1"/>
    <property type="molecule type" value="Genomic_DNA"/>
</dbReference>
<dbReference type="PANTHER" id="PTHR42792">
    <property type="entry name" value="FLAGELLIN"/>
    <property type="match status" value="1"/>
</dbReference>
<keyword evidence="6" id="KW-0282">Flagellum</keyword>
<feature type="domain" description="Flagellin N-terminal" evidence="4">
    <location>
        <begin position="4"/>
        <end position="135"/>
    </location>
</feature>
<name>A0ABT8SS55_9HYPH</name>
<dbReference type="InterPro" id="IPR001492">
    <property type="entry name" value="Flagellin"/>
</dbReference>
<accession>A0ABT8SS55</accession>
<keyword evidence="6" id="KW-0966">Cell projection</keyword>
<evidence type="ECO:0000259" key="4">
    <source>
        <dbReference type="Pfam" id="PF00669"/>
    </source>
</evidence>
<comment type="similarity">
    <text evidence="1 3">Belongs to the bacterial flagellin family.</text>
</comment>
<comment type="caution">
    <text evidence="6">The sequence shown here is derived from an EMBL/GenBank/DDBJ whole genome shotgun (WGS) entry which is preliminary data.</text>
</comment>
<keyword evidence="2 3" id="KW-0975">Bacterial flagellum</keyword>
<protein>
    <recommendedName>
        <fullName evidence="3">Flagellin</fullName>
    </recommendedName>
</protein>
<reference evidence="6" key="1">
    <citation type="journal article" date="2015" name="Int. J. Syst. Evol. Microbiol.">
        <title>Rhizobium oryzicola sp. nov., potential plant-growth-promoting endophytic bacteria isolated from rice roots.</title>
        <authorList>
            <person name="Zhang X.X."/>
            <person name="Gao J.S."/>
            <person name="Cao Y.H."/>
            <person name="Sheirdil R.A."/>
            <person name="Wang X.C."/>
            <person name="Zhang L."/>
        </authorList>
    </citation>
    <scope>NUCLEOTIDE SEQUENCE</scope>
    <source>
        <strain evidence="6">05753</strain>
    </source>
</reference>
<evidence type="ECO:0000256" key="1">
    <source>
        <dbReference type="ARBA" id="ARBA00005709"/>
    </source>
</evidence>
<dbReference type="Proteomes" id="UP001169006">
    <property type="component" value="Unassembled WGS sequence"/>
</dbReference>
<keyword evidence="7" id="KW-1185">Reference proteome</keyword>
<keyword evidence="3" id="KW-0964">Secreted</keyword>
<dbReference type="SUPFAM" id="SSF64518">
    <property type="entry name" value="Phase 1 flagellin"/>
    <property type="match status" value="1"/>
</dbReference>
<feature type="domain" description="Flagellin C-terminal" evidence="5">
    <location>
        <begin position="354"/>
        <end position="438"/>
    </location>
</feature>
<dbReference type="Gene3D" id="1.20.1330.10">
    <property type="entry name" value="f41 fragment of flagellin, N-terminal domain"/>
    <property type="match status" value="1"/>
</dbReference>
<evidence type="ECO:0000313" key="7">
    <source>
        <dbReference type="Proteomes" id="UP001169006"/>
    </source>
</evidence>
<sequence length="439" mass="45454">MVSILTNTAAIAALATLRDINSAMATTQTQISGGQRVASARDNAAYWSIATTMRSDNKALSAVSDTLNLSAAMVDVAYTAMNSTIGVLDQIKAKVVAASQPGVDKGKVQKEINKLQDQLTTISKSASFNGQNWLSIDASIGATVATNLVSGFTRDADGGISLQTTTVDLWKTALFNTQGNGLLETEIPTDPASYSTMSFSGTLDGLLTGAPQAPASGVPVSAFNVDEGDVISFSFNKGGTSRTVTINRAAVNSAVGSGNKGTIVDANDMAAVFNKAVQRAGISSSDLAASSTFVRRVGDVFSISTLASGASISNVKIKEAVPPPPPADPVTHPTIGIKDIDVTASSANLGDYLSQVDVMMKSVTDAAARLGALQAQLTAQTKFTDTLMDTLEKGIGTLVDTDMNEASTRLKAQQTQQQLSIQALSIANSGADTILQLFR</sequence>